<keyword evidence="1" id="KW-0732">Signal</keyword>
<dbReference type="KEGG" id="ppsu:NO713_02778"/>
<dbReference type="InterPro" id="IPR013424">
    <property type="entry name" value="Ice-binding_C"/>
</dbReference>
<feature type="chain" id="PRO_5040912354" description="Ice-binding protein C-terminal domain-containing protein" evidence="1">
    <location>
        <begin position="30"/>
        <end position="220"/>
    </location>
</feature>
<dbReference type="Proteomes" id="UP001153719">
    <property type="component" value="Chromosome"/>
</dbReference>
<evidence type="ECO:0000259" key="2">
    <source>
        <dbReference type="Pfam" id="PF07589"/>
    </source>
</evidence>
<evidence type="ECO:0000313" key="4">
    <source>
        <dbReference type="Proteomes" id="UP001153719"/>
    </source>
</evidence>
<dbReference type="AlphaFoldDB" id="A0A9W4CLH8"/>
<keyword evidence="4" id="KW-1185">Reference proteome</keyword>
<protein>
    <recommendedName>
        <fullName evidence="2">Ice-binding protein C-terminal domain-containing protein</fullName>
    </recommendedName>
</protein>
<sequence>MKTTLSKIIGSTLLTTGVAVSLIAAPAQAATLGKDVCSTSNISLGGPLGTLVNATACKGSFVGNDTGAGNPLLTELNGGLFTTEFKSNQTVSWSYGGKSEEGEKGLFGFNAEYNKSSGDWGFDSTPTFNTFVVSLKSNTYYSAYLFKDYDWSKGLDGVFSTIGVSTNKQGKAQALSHASLFVANVTTVTPPPAEIPEPATLVGLGLAFGGMLASRRRQSH</sequence>
<evidence type="ECO:0000256" key="1">
    <source>
        <dbReference type="SAM" id="SignalP"/>
    </source>
</evidence>
<name>A0A9W4CLH8_9CYAN</name>
<reference evidence="3" key="1">
    <citation type="submission" date="2020-09" db="EMBL/GenBank/DDBJ databases">
        <authorList>
            <person name="Blom J."/>
        </authorList>
    </citation>
    <scope>NUCLEOTIDE SEQUENCE</scope>
    <source>
        <strain evidence="3">No.713</strain>
    </source>
</reference>
<organism evidence="3 4">
    <name type="scientific">Planktothrix pseudagardhii</name>
    <dbReference type="NCBI Taxonomy" id="132604"/>
    <lineage>
        <taxon>Bacteria</taxon>
        <taxon>Bacillati</taxon>
        <taxon>Cyanobacteriota</taxon>
        <taxon>Cyanophyceae</taxon>
        <taxon>Oscillatoriophycideae</taxon>
        <taxon>Oscillatoriales</taxon>
        <taxon>Microcoleaceae</taxon>
        <taxon>Planktothrix</taxon>
    </lineage>
</organism>
<accession>A0A9W4CLH8</accession>
<dbReference type="EMBL" id="LR882967">
    <property type="protein sequence ID" value="CAD5954289.1"/>
    <property type="molecule type" value="Genomic_DNA"/>
</dbReference>
<dbReference type="NCBIfam" id="TIGR02595">
    <property type="entry name" value="PEP_CTERM"/>
    <property type="match status" value="1"/>
</dbReference>
<feature type="domain" description="Ice-binding protein C-terminal" evidence="2">
    <location>
        <begin position="195"/>
        <end position="217"/>
    </location>
</feature>
<evidence type="ECO:0000313" key="3">
    <source>
        <dbReference type="EMBL" id="CAD5954289.1"/>
    </source>
</evidence>
<dbReference type="RefSeq" id="WP_254173979.1">
    <property type="nucleotide sequence ID" value="NZ_LR882967.1"/>
</dbReference>
<proteinExistence type="predicted"/>
<gene>
    <name evidence="3" type="ORF">NO713_02778</name>
</gene>
<feature type="signal peptide" evidence="1">
    <location>
        <begin position="1"/>
        <end position="29"/>
    </location>
</feature>
<dbReference type="Pfam" id="PF07589">
    <property type="entry name" value="PEP-CTERM"/>
    <property type="match status" value="1"/>
</dbReference>